<feature type="non-terminal residue" evidence="9">
    <location>
        <position position="327"/>
    </location>
</feature>
<dbReference type="InterPro" id="IPR011701">
    <property type="entry name" value="MFS"/>
</dbReference>
<gene>
    <name evidence="9" type="ORF">MNOR_LOCUS39158</name>
</gene>
<dbReference type="InterPro" id="IPR020846">
    <property type="entry name" value="MFS_dom"/>
</dbReference>
<accession>A0AAV2SPH6</accession>
<sequence length="327" mass="35659">VPIIPDYLYNLEHPTVIRGQRSLTNSSLSYSRSTLTPPFLAYLTEVNDDPTSAVTNLDTTVPTTSSLQNSWLDRRNGQDIGTSEHIILDTIPNFQKKDLIENHEKITNENKYKMSLQISDRRTTYAGTTSSSIIQGVGKTHLFNALSKSRMRKNSSLPTSEQSVSNISSATDDRDLHASSQQIPEDIISENGRVGLLFSSKAFVQLVVNPFIGPLTAKIGYPLPLLVGTHTLIISALLFAYAESYNLLFVARSIQGIASSCIAISGLGLVAECYPEDRERGRMQGFVMGGIATGVLLGYPAGGMLYDFTESKTSVFLTVAILTSLLV</sequence>
<feature type="region of interest" description="Disordered" evidence="6">
    <location>
        <begin position="150"/>
        <end position="175"/>
    </location>
</feature>
<evidence type="ECO:0000256" key="1">
    <source>
        <dbReference type="ARBA" id="ARBA00004141"/>
    </source>
</evidence>
<evidence type="ECO:0000259" key="8">
    <source>
        <dbReference type="PROSITE" id="PS50850"/>
    </source>
</evidence>
<evidence type="ECO:0000256" key="7">
    <source>
        <dbReference type="SAM" id="Phobius"/>
    </source>
</evidence>
<evidence type="ECO:0000313" key="10">
    <source>
        <dbReference type="Proteomes" id="UP001497623"/>
    </source>
</evidence>
<reference evidence="9 10" key="1">
    <citation type="submission" date="2024-05" db="EMBL/GenBank/DDBJ databases">
        <authorList>
            <person name="Wallberg A."/>
        </authorList>
    </citation>
    <scope>NUCLEOTIDE SEQUENCE [LARGE SCALE GENOMIC DNA]</scope>
</reference>
<protein>
    <recommendedName>
        <fullName evidence="8">Major facilitator superfamily (MFS) profile domain-containing protein</fullName>
    </recommendedName>
</protein>
<dbReference type="SUPFAM" id="SSF103473">
    <property type="entry name" value="MFS general substrate transporter"/>
    <property type="match status" value="1"/>
</dbReference>
<evidence type="ECO:0000256" key="6">
    <source>
        <dbReference type="SAM" id="MobiDB-lite"/>
    </source>
</evidence>
<dbReference type="Gene3D" id="1.20.1250.20">
    <property type="entry name" value="MFS general substrate transporter like domains"/>
    <property type="match status" value="1"/>
</dbReference>
<dbReference type="PROSITE" id="PS50850">
    <property type="entry name" value="MFS"/>
    <property type="match status" value="1"/>
</dbReference>
<dbReference type="EMBL" id="CAXKWB010097896">
    <property type="protein sequence ID" value="CAL4222223.1"/>
    <property type="molecule type" value="Genomic_DNA"/>
</dbReference>
<keyword evidence="2" id="KW-0813">Transport</keyword>
<name>A0AAV2SPH6_MEGNR</name>
<keyword evidence="5 7" id="KW-0472">Membrane</keyword>
<evidence type="ECO:0000256" key="5">
    <source>
        <dbReference type="ARBA" id="ARBA00023136"/>
    </source>
</evidence>
<dbReference type="GO" id="GO:0015842">
    <property type="term" value="P:aminergic neurotransmitter loading into synaptic vesicle"/>
    <property type="evidence" value="ECO:0007669"/>
    <property type="project" value="TreeGrafter"/>
</dbReference>
<proteinExistence type="predicted"/>
<dbReference type="InterPro" id="IPR036259">
    <property type="entry name" value="MFS_trans_sf"/>
</dbReference>
<feature type="transmembrane region" description="Helical" evidence="7">
    <location>
        <begin position="254"/>
        <end position="274"/>
    </location>
</feature>
<evidence type="ECO:0000256" key="3">
    <source>
        <dbReference type="ARBA" id="ARBA00022692"/>
    </source>
</evidence>
<dbReference type="PANTHER" id="PTHR23506">
    <property type="entry name" value="GH10249P"/>
    <property type="match status" value="1"/>
</dbReference>
<organism evidence="9 10">
    <name type="scientific">Meganyctiphanes norvegica</name>
    <name type="common">Northern krill</name>
    <name type="synonym">Thysanopoda norvegica</name>
    <dbReference type="NCBI Taxonomy" id="48144"/>
    <lineage>
        <taxon>Eukaryota</taxon>
        <taxon>Metazoa</taxon>
        <taxon>Ecdysozoa</taxon>
        <taxon>Arthropoda</taxon>
        <taxon>Crustacea</taxon>
        <taxon>Multicrustacea</taxon>
        <taxon>Malacostraca</taxon>
        <taxon>Eumalacostraca</taxon>
        <taxon>Eucarida</taxon>
        <taxon>Euphausiacea</taxon>
        <taxon>Euphausiidae</taxon>
        <taxon>Meganyctiphanes</taxon>
    </lineage>
</organism>
<feature type="compositionally biased region" description="Polar residues" evidence="6">
    <location>
        <begin position="154"/>
        <end position="170"/>
    </location>
</feature>
<keyword evidence="4 7" id="KW-1133">Transmembrane helix</keyword>
<dbReference type="GO" id="GO:0030672">
    <property type="term" value="C:synaptic vesicle membrane"/>
    <property type="evidence" value="ECO:0007669"/>
    <property type="project" value="TreeGrafter"/>
</dbReference>
<comment type="subcellular location">
    <subcellularLocation>
        <location evidence="1">Membrane</location>
        <topology evidence="1">Multi-pass membrane protein</topology>
    </subcellularLocation>
</comment>
<comment type="caution">
    <text evidence="9">The sequence shown here is derived from an EMBL/GenBank/DDBJ whole genome shotgun (WGS) entry which is preliminary data.</text>
</comment>
<feature type="transmembrane region" description="Helical" evidence="7">
    <location>
        <begin position="223"/>
        <end position="242"/>
    </location>
</feature>
<dbReference type="PANTHER" id="PTHR23506:SF4">
    <property type="entry name" value="PORTABELLA"/>
    <property type="match status" value="1"/>
</dbReference>
<feature type="transmembrane region" description="Helical" evidence="7">
    <location>
        <begin position="286"/>
        <end position="306"/>
    </location>
</feature>
<keyword evidence="10" id="KW-1185">Reference proteome</keyword>
<dbReference type="Proteomes" id="UP001497623">
    <property type="component" value="Unassembled WGS sequence"/>
</dbReference>
<evidence type="ECO:0000256" key="2">
    <source>
        <dbReference type="ARBA" id="ARBA00022448"/>
    </source>
</evidence>
<feature type="domain" description="Major facilitator superfamily (MFS) profile" evidence="8">
    <location>
        <begin position="133"/>
        <end position="327"/>
    </location>
</feature>
<feature type="non-terminal residue" evidence="9">
    <location>
        <position position="1"/>
    </location>
</feature>
<keyword evidence="3 7" id="KW-0812">Transmembrane</keyword>
<dbReference type="AlphaFoldDB" id="A0AAV2SPH6"/>
<evidence type="ECO:0000313" key="9">
    <source>
        <dbReference type="EMBL" id="CAL4222223.1"/>
    </source>
</evidence>
<dbReference type="GO" id="GO:0005335">
    <property type="term" value="F:serotonin:sodium:chloride symporter activity"/>
    <property type="evidence" value="ECO:0007669"/>
    <property type="project" value="TreeGrafter"/>
</dbReference>
<dbReference type="GO" id="GO:0043195">
    <property type="term" value="C:terminal bouton"/>
    <property type="evidence" value="ECO:0007669"/>
    <property type="project" value="TreeGrafter"/>
</dbReference>
<dbReference type="InterPro" id="IPR050930">
    <property type="entry name" value="MFS_Vesicular_Transporter"/>
</dbReference>
<dbReference type="Pfam" id="PF07690">
    <property type="entry name" value="MFS_1"/>
    <property type="match status" value="1"/>
</dbReference>
<evidence type="ECO:0000256" key="4">
    <source>
        <dbReference type="ARBA" id="ARBA00022989"/>
    </source>
</evidence>